<keyword evidence="1" id="KW-0472">Membrane</keyword>
<keyword evidence="3" id="KW-1185">Reference proteome</keyword>
<protein>
    <submittedName>
        <fullName evidence="2">Uncharacterized protein</fullName>
    </submittedName>
</protein>
<keyword evidence="1" id="KW-1133">Transmembrane helix</keyword>
<name>A0A544TKH2_9BACI</name>
<sequence>MKKRKETTPRKIIIICSIWSVLIIIQCIQIIYSPHTFVRAINLISTILLSTIIGAFIRELFILKKTRD</sequence>
<proteinExistence type="predicted"/>
<dbReference type="EMBL" id="VDGG01000005">
    <property type="protein sequence ID" value="TQR17939.1"/>
    <property type="molecule type" value="Genomic_DNA"/>
</dbReference>
<gene>
    <name evidence="2" type="ORF">FG383_03550</name>
</gene>
<evidence type="ECO:0000313" key="2">
    <source>
        <dbReference type="EMBL" id="TQR17939.1"/>
    </source>
</evidence>
<dbReference type="AlphaFoldDB" id="A0A544TKH2"/>
<dbReference type="Proteomes" id="UP000318937">
    <property type="component" value="Unassembled WGS sequence"/>
</dbReference>
<evidence type="ECO:0000313" key="3">
    <source>
        <dbReference type="Proteomes" id="UP000318937"/>
    </source>
</evidence>
<evidence type="ECO:0000256" key="1">
    <source>
        <dbReference type="SAM" id="Phobius"/>
    </source>
</evidence>
<keyword evidence="1" id="KW-0812">Transmembrane</keyword>
<accession>A0A544TKH2</accession>
<organism evidence="2 3">
    <name type="scientific">Psychrobacillus soli</name>
    <dbReference type="NCBI Taxonomy" id="1543965"/>
    <lineage>
        <taxon>Bacteria</taxon>
        <taxon>Bacillati</taxon>
        <taxon>Bacillota</taxon>
        <taxon>Bacilli</taxon>
        <taxon>Bacillales</taxon>
        <taxon>Bacillaceae</taxon>
        <taxon>Psychrobacillus</taxon>
    </lineage>
</organism>
<comment type="caution">
    <text evidence="2">The sequence shown here is derived from an EMBL/GenBank/DDBJ whole genome shotgun (WGS) entry which is preliminary data.</text>
</comment>
<reference evidence="2 3" key="1">
    <citation type="submission" date="2019-05" db="EMBL/GenBank/DDBJ databases">
        <title>Psychrobacillus vulpis sp. nov., a new species isolated from feces of a red fox that inhabits in The Tablas de Daimiel Natural Park, Albacete, Spain.</title>
        <authorList>
            <person name="Rodriguez M."/>
            <person name="Reina J.C."/>
            <person name="Bejar V."/>
            <person name="Llamas I."/>
        </authorList>
    </citation>
    <scope>NUCLEOTIDE SEQUENCE [LARGE SCALE GENOMIC DNA]</scope>
    <source>
        <strain evidence="2 3">NHI-2</strain>
    </source>
</reference>
<feature type="transmembrane region" description="Helical" evidence="1">
    <location>
        <begin position="12"/>
        <end position="31"/>
    </location>
</feature>
<feature type="transmembrane region" description="Helical" evidence="1">
    <location>
        <begin position="37"/>
        <end position="57"/>
    </location>
</feature>